<dbReference type="EMBL" id="CADCUI010000016">
    <property type="protein sequence ID" value="CAA9338853.1"/>
    <property type="molecule type" value="Genomic_DNA"/>
</dbReference>
<proteinExistence type="predicted"/>
<evidence type="ECO:0008006" key="2">
    <source>
        <dbReference type="Google" id="ProtNLM"/>
    </source>
</evidence>
<reference evidence="1" key="1">
    <citation type="submission" date="2020-02" db="EMBL/GenBank/DDBJ databases">
        <authorList>
            <person name="Meier V. D."/>
        </authorList>
    </citation>
    <scope>NUCLEOTIDE SEQUENCE</scope>
    <source>
        <strain evidence="1">AVDCRST_MAG34</strain>
    </source>
</reference>
<accession>A0A6J4LQK1</accession>
<gene>
    <name evidence="1" type="ORF">AVDCRST_MAG34-677</name>
</gene>
<name>A0A6J4LQK1_9ACTN</name>
<dbReference type="PIRSF" id="PIRSF008502">
    <property type="entry name" value="UCP008502"/>
    <property type="match status" value="1"/>
</dbReference>
<dbReference type="PANTHER" id="PTHR36439:SF1">
    <property type="entry name" value="DUF1697 DOMAIN-CONTAINING PROTEIN"/>
    <property type="match status" value="1"/>
</dbReference>
<dbReference type="Gene3D" id="3.30.70.1280">
    <property type="entry name" value="SP0830-like domains"/>
    <property type="match status" value="1"/>
</dbReference>
<dbReference type="InterPro" id="IPR012545">
    <property type="entry name" value="DUF1697"/>
</dbReference>
<protein>
    <recommendedName>
        <fullName evidence="2">DUF1697 domain-containing protein</fullName>
    </recommendedName>
</protein>
<sequence>MPSHVVFLRAVNVGKRQLRMADLRAWLADEGFTDVETYIQTGNVRVSTPMRSRAKLEQRLESILAERCGFDVPCIATSPAELAQVHADALALESPFGAAEGRRYVVFFKDELAAEATERMAAYDPPGERIWAVGRTAHVWITDDFHTAKVFGAFKKALADGTVRDLKVVATLAQKWGR</sequence>
<dbReference type="PANTHER" id="PTHR36439">
    <property type="entry name" value="BLL4334 PROTEIN"/>
    <property type="match status" value="1"/>
</dbReference>
<dbReference type="Pfam" id="PF08002">
    <property type="entry name" value="DUF1697"/>
    <property type="match status" value="1"/>
</dbReference>
<organism evidence="1">
    <name type="scientific">uncultured Nocardioidaceae bacterium</name>
    <dbReference type="NCBI Taxonomy" id="253824"/>
    <lineage>
        <taxon>Bacteria</taxon>
        <taxon>Bacillati</taxon>
        <taxon>Actinomycetota</taxon>
        <taxon>Actinomycetes</taxon>
        <taxon>Propionibacteriales</taxon>
        <taxon>Nocardioidaceae</taxon>
        <taxon>environmental samples</taxon>
    </lineage>
</organism>
<dbReference type="AlphaFoldDB" id="A0A6J4LQK1"/>
<dbReference type="SUPFAM" id="SSF160379">
    <property type="entry name" value="SP0830-like"/>
    <property type="match status" value="1"/>
</dbReference>
<evidence type="ECO:0000313" key="1">
    <source>
        <dbReference type="EMBL" id="CAA9338853.1"/>
    </source>
</evidence>